<dbReference type="EMBL" id="BART01011100">
    <property type="protein sequence ID" value="GAG80750.1"/>
    <property type="molecule type" value="Genomic_DNA"/>
</dbReference>
<name>X1ADW3_9ZZZZ</name>
<organism evidence="1">
    <name type="scientific">marine sediment metagenome</name>
    <dbReference type="NCBI Taxonomy" id="412755"/>
    <lineage>
        <taxon>unclassified sequences</taxon>
        <taxon>metagenomes</taxon>
        <taxon>ecological metagenomes</taxon>
    </lineage>
</organism>
<protein>
    <recommendedName>
        <fullName evidence="2">DUF2332 domain-containing protein</fullName>
    </recommendedName>
</protein>
<dbReference type="Pfam" id="PF10094">
    <property type="entry name" value="DUF2332"/>
    <property type="match status" value="1"/>
</dbReference>
<evidence type="ECO:0000313" key="1">
    <source>
        <dbReference type="EMBL" id="GAG80750.1"/>
    </source>
</evidence>
<evidence type="ECO:0008006" key="2">
    <source>
        <dbReference type="Google" id="ProtNLM"/>
    </source>
</evidence>
<reference evidence="1" key="1">
    <citation type="journal article" date="2014" name="Front. Microbiol.">
        <title>High frequency of phylogenetically diverse reductive dehalogenase-homologous genes in deep subseafloor sedimentary metagenomes.</title>
        <authorList>
            <person name="Kawai M."/>
            <person name="Futagami T."/>
            <person name="Toyoda A."/>
            <person name="Takaki Y."/>
            <person name="Nishi S."/>
            <person name="Hori S."/>
            <person name="Arai W."/>
            <person name="Tsubouchi T."/>
            <person name="Morono Y."/>
            <person name="Uchiyama I."/>
            <person name="Ito T."/>
            <person name="Fujiyama A."/>
            <person name="Inagaki F."/>
            <person name="Takami H."/>
        </authorList>
    </citation>
    <scope>NUCLEOTIDE SEQUENCE</scope>
    <source>
        <strain evidence="1">Expedition CK06-06</strain>
    </source>
</reference>
<comment type="caution">
    <text evidence="1">The sequence shown here is derived from an EMBL/GenBank/DDBJ whole genome shotgun (WGS) entry which is preliminary data.</text>
</comment>
<dbReference type="InterPro" id="IPR011200">
    <property type="entry name" value="UCP012608"/>
</dbReference>
<sequence>ALHDCDDALCAWLDLPPQTNEVARSAILMAGLMALSAESGLPVRLYELGASAGLNLVPDKYGYKFGQLETGAPDARLVLTPEWSGPSPPDAAVSVVGRRGVDLNPLDVTKADDRARMMAYVWADQSERLQRMEAAIETARAEPPKLDQGDAAEWLARQLAQSPGEGVCRVVMHSIAFQYFSPDTRNKIASLMSETGANAGARTPLAWLRFEFDDSSSRKTSLCATLWPGGAEHLLARSDPHVREVKWF</sequence>
<dbReference type="AlphaFoldDB" id="X1ADW3"/>
<proteinExistence type="predicted"/>
<gene>
    <name evidence="1" type="ORF">S01H4_23817</name>
</gene>
<accession>X1ADW3</accession>
<feature type="non-terminal residue" evidence="1">
    <location>
        <position position="1"/>
    </location>
</feature>